<dbReference type="EMBL" id="WBZC01000010">
    <property type="protein sequence ID" value="KAB3537346.1"/>
    <property type="molecule type" value="Genomic_DNA"/>
</dbReference>
<dbReference type="Pfam" id="PF03956">
    <property type="entry name" value="Lys_export"/>
    <property type="match status" value="1"/>
</dbReference>
<keyword evidence="1" id="KW-0472">Membrane</keyword>
<organism evidence="2 3">
    <name type="scientific">Alkaliphilus pronyensis</name>
    <dbReference type="NCBI Taxonomy" id="1482732"/>
    <lineage>
        <taxon>Bacteria</taxon>
        <taxon>Bacillati</taxon>
        <taxon>Bacillota</taxon>
        <taxon>Clostridia</taxon>
        <taxon>Peptostreptococcales</taxon>
        <taxon>Natronincolaceae</taxon>
        <taxon>Alkaliphilus</taxon>
    </lineage>
</organism>
<dbReference type="GO" id="GO:0015661">
    <property type="term" value="F:L-lysine efflux transmembrane transporter activity"/>
    <property type="evidence" value="ECO:0007669"/>
    <property type="project" value="InterPro"/>
</dbReference>
<name>A0A6I0FDL4_9FIRM</name>
<dbReference type="OrthoDB" id="1958093at2"/>
<gene>
    <name evidence="2" type="ORF">F8154_03380</name>
</gene>
<feature type="transmembrane region" description="Helical" evidence="1">
    <location>
        <begin position="6"/>
        <end position="22"/>
    </location>
</feature>
<feature type="transmembrane region" description="Helical" evidence="1">
    <location>
        <begin position="55"/>
        <end position="84"/>
    </location>
</feature>
<keyword evidence="1" id="KW-0812">Transmembrane</keyword>
<protein>
    <submittedName>
        <fullName evidence="2">Lysine exporter LysO family protein</fullName>
    </submittedName>
</protein>
<proteinExistence type="predicted"/>
<keyword evidence="1" id="KW-1133">Transmembrane helix</keyword>
<evidence type="ECO:0000313" key="2">
    <source>
        <dbReference type="EMBL" id="KAB3537346.1"/>
    </source>
</evidence>
<dbReference type="Proteomes" id="UP000432715">
    <property type="component" value="Unassembled WGS sequence"/>
</dbReference>
<dbReference type="AlphaFoldDB" id="A0A6I0FDL4"/>
<reference evidence="2 3" key="1">
    <citation type="submission" date="2019-10" db="EMBL/GenBank/DDBJ databases">
        <title>Alkaliphilus serpentinus sp. nov. and Alkaliphilus pronyensis sp. nov., two novel anaerobic alkaliphilic species isolated from the serpentinized-hosted hydrothermal field of the Prony Bay (New Caledonia).</title>
        <authorList>
            <person name="Postec A."/>
        </authorList>
    </citation>
    <scope>NUCLEOTIDE SEQUENCE [LARGE SCALE GENOMIC DNA]</scope>
    <source>
        <strain evidence="2 3">LacV</strain>
    </source>
</reference>
<feature type="transmembrane region" description="Helical" evidence="1">
    <location>
        <begin position="29"/>
        <end position="49"/>
    </location>
</feature>
<dbReference type="RefSeq" id="WP_151860177.1">
    <property type="nucleotide sequence ID" value="NZ_WBZC01000010.1"/>
</dbReference>
<comment type="caution">
    <text evidence="2">The sequence shown here is derived from an EMBL/GenBank/DDBJ whole genome shotgun (WGS) entry which is preliminary data.</text>
</comment>
<evidence type="ECO:0000256" key="1">
    <source>
        <dbReference type="SAM" id="Phobius"/>
    </source>
</evidence>
<evidence type="ECO:0000313" key="3">
    <source>
        <dbReference type="Proteomes" id="UP000432715"/>
    </source>
</evidence>
<sequence>MNILLYLFILLIGAFIGSKDFLKPKLLNRIGSIQTLSLLFLLFIMGVKIGLDKEIIFSLATIGLHSIILAVASIVFSILGVKLVSSKILREKVKVGDDI</sequence>
<accession>A0A6I0FDL4</accession>
<keyword evidence="3" id="KW-1185">Reference proteome</keyword>
<dbReference type="InterPro" id="IPR005642">
    <property type="entry name" value="LysO"/>
</dbReference>